<dbReference type="Proteomes" id="UP000184612">
    <property type="component" value="Unassembled WGS sequence"/>
</dbReference>
<dbReference type="InterPro" id="IPR009057">
    <property type="entry name" value="Homeodomain-like_sf"/>
</dbReference>
<evidence type="ECO:0000256" key="2">
    <source>
        <dbReference type="PROSITE-ProRule" id="PRU00335"/>
    </source>
</evidence>
<gene>
    <name evidence="4" type="ORF">SAMN02745217_01654</name>
</gene>
<dbReference type="Pfam" id="PF00440">
    <property type="entry name" value="TetR_N"/>
    <property type="match status" value="1"/>
</dbReference>
<keyword evidence="5" id="KW-1185">Reference proteome</keyword>
<proteinExistence type="predicted"/>
<sequence>MPPKKQINKQQIIEKAFEIVQSEGYESLTARKLAKELSYSTQPIYQTFSDMKELKIELIKKAQEKMISYIMDTSDRTLPLVLASILAYIRFAGDEKYLFQLIFTSGGLNLDKINELGTGDIKLDINMIVYANGIIMILAFNSLQISNEKIKDMLIHAYKVFEGDK</sequence>
<dbReference type="OrthoDB" id="66596at2"/>
<evidence type="ECO:0000313" key="4">
    <source>
        <dbReference type="EMBL" id="SHO47774.1"/>
    </source>
</evidence>
<dbReference type="Gene3D" id="1.10.357.10">
    <property type="entry name" value="Tetracycline Repressor, domain 2"/>
    <property type="match status" value="1"/>
</dbReference>
<evidence type="ECO:0000256" key="1">
    <source>
        <dbReference type="ARBA" id="ARBA00023125"/>
    </source>
</evidence>
<feature type="domain" description="HTH tetR-type" evidence="3">
    <location>
        <begin position="6"/>
        <end position="66"/>
    </location>
</feature>
<dbReference type="EMBL" id="FRFD01000004">
    <property type="protein sequence ID" value="SHO47774.1"/>
    <property type="molecule type" value="Genomic_DNA"/>
</dbReference>
<organism evidence="4 5">
    <name type="scientific">Anaerocolumna xylanovorans DSM 12503</name>
    <dbReference type="NCBI Taxonomy" id="1121345"/>
    <lineage>
        <taxon>Bacteria</taxon>
        <taxon>Bacillati</taxon>
        <taxon>Bacillota</taxon>
        <taxon>Clostridia</taxon>
        <taxon>Lachnospirales</taxon>
        <taxon>Lachnospiraceae</taxon>
        <taxon>Anaerocolumna</taxon>
    </lineage>
</organism>
<name>A0A1M7Y5N9_9FIRM</name>
<feature type="DNA-binding region" description="H-T-H motif" evidence="2">
    <location>
        <begin position="29"/>
        <end position="48"/>
    </location>
</feature>
<evidence type="ECO:0000313" key="5">
    <source>
        <dbReference type="Proteomes" id="UP000184612"/>
    </source>
</evidence>
<dbReference type="STRING" id="1121345.SAMN02745217_01654"/>
<evidence type="ECO:0000259" key="3">
    <source>
        <dbReference type="PROSITE" id="PS50977"/>
    </source>
</evidence>
<protein>
    <submittedName>
        <fullName evidence="4">Transcriptional regulator, TetR family</fullName>
    </submittedName>
</protein>
<reference evidence="4 5" key="1">
    <citation type="submission" date="2016-12" db="EMBL/GenBank/DDBJ databases">
        <authorList>
            <person name="Song W.-J."/>
            <person name="Kurnit D.M."/>
        </authorList>
    </citation>
    <scope>NUCLEOTIDE SEQUENCE [LARGE SCALE GENOMIC DNA]</scope>
    <source>
        <strain evidence="4 5">DSM 12503</strain>
    </source>
</reference>
<dbReference type="AlphaFoldDB" id="A0A1M7Y5N9"/>
<keyword evidence="1 2" id="KW-0238">DNA-binding</keyword>
<dbReference type="SUPFAM" id="SSF46689">
    <property type="entry name" value="Homeodomain-like"/>
    <property type="match status" value="1"/>
</dbReference>
<dbReference type="GO" id="GO:0003677">
    <property type="term" value="F:DNA binding"/>
    <property type="evidence" value="ECO:0007669"/>
    <property type="project" value="UniProtKB-UniRule"/>
</dbReference>
<dbReference type="PROSITE" id="PS50977">
    <property type="entry name" value="HTH_TETR_2"/>
    <property type="match status" value="1"/>
</dbReference>
<dbReference type="InterPro" id="IPR001647">
    <property type="entry name" value="HTH_TetR"/>
</dbReference>
<dbReference type="RefSeq" id="WP_073588350.1">
    <property type="nucleotide sequence ID" value="NZ_FRFD01000004.1"/>
</dbReference>
<accession>A0A1M7Y5N9</accession>